<dbReference type="GeneID" id="80873986"/>
<feature type="compositionally biased region" description="Basic and acidic residues" evidence="1">
    <location>
        <begin position="28"/>
        <end position="39"/>
    </location>
</feature>
<dbReference type="InterPro" id="IPR013933">
    <property type="entry name" value="CRC_Rsc7/Swp82"/>
</dbReference>
<protein>
    <submittedName>
        <fullName evidence="2">SWI/SNF complex subunit Snf59</fullName>
    </submittedName>
</protein>
<reference evidence="2 3" key="1">
    <citation type="journal article" date="2023" name="G3 (Bethesda)">
        <title>A high-quality reference genome for the fission yeast Schizosaccharomyces osmophilus.</title>
        <authorList>
            <person name="Jia G.S."/>
            <person name="Zhang W.C."/>
            <person name="Liang Y."/>
            <person name="Liu X.H."/>
            <person name="Rhind N."/>
            <person name="Pidoux A."/>
            <person name="Brysch-Herzberg M."/>
            <person name="Du L.L."/>
        </authorList>
    </citation>
    <scope>NUCLEOTIDE SEQUENCE [LARGE SCALE GENOMIC DNA]</scope>
    <source>
        <strain evidence="2 3">CBS 15793</strain>
    </source>
</reference>
<accession>A0AAE9W930</accession>
<dbReference type="AlphaFoldDB" id="A0AAE9W930"/>
<dbReference type="KEGG" id="som:SOMG_00503"/>
<dbReference type="Proteomes" id="UP001212411">
    <property type="component" value="Chromosome 1"/>
</dbReference>
<feature type="compositionally biased region" description="Polar residues" evidence="1">
    <location>
        <begin position="11"/>
        <end position="27"/>
    </location>
</feature>
<dbReference type="RefSeq" id="XP_056035818.1">
    <property type="nucleotide sequence ID" value="XM_056179297.1"/>
</dbReference>
<name>A0AAE9W930_9SCHI</name>
<feature type="region of interest" description="Disordered" evidence="1">
    <location>
        <begin position="1"/>
        <end position="76"/>
    </location>
</feature>
<gene>
    <name evidence="2" type="primary">snf59</name>
    <name evidence="2" type="ORF">SOMG_00503</name>
</gene>
<keyword evidence="3" id="KW-1185">Reference proteome</keyword>
<dbReference type="EMBL" id="CP115611">
    <property type="protein sequence ID" value="WBW71575.1"/>
    <property type="molecule type" value="Genomic_DNA"/>
</dbReference>
<dbReference type="Pfam" id="PF08624">
    <property type="entry name" value="CRC_subunit"/>
    <property type="match status" value="1"/>
</dbReference>
<evidence type="ECO:0000256" key="1">
    <source>
        <dbReference type="SAM" id="MobiDB-lite"/>
    </source>
</evidence>
<evidence type="ECO:0000313" key="3">
    <source>
        <dbReference type="Proteomes" id="UP001212411"/>
    </source>
</evidence>
<feature type="compositionally biased region" description="Low complexity" evidence="1">
    <location>
        <begin position="66"/>
        <end position="76"/>
    </location>
</feature>
<sequence>MNEEQEMDIETNYSTSVPELEASFNTEKTNKSTFDEQNLRRPSLTLSEEERDDSVPGYESTENLSAAPEEPAMAIPERNQIEPNYTKKERDFKLENVSANAVIDKYGRLADGLEYKTKTFCLNGRGDVLYMLGTECARILGFKDSYFMFHKTLNLRKILTNQAERDQLVYMGILAPKYRFRQLSIVPARQVFLAFGPKILLKGTVDPQLYKDLWDANWSWADEEFSHLDNSMLSSTRSSSVKPEARSIDQATLGFGENFREKYLLALVNEVSDYNTSLGKMRNFRRDALRYYYHEARSSKTSS</sequence>
<proteinExistence type="predicted"/>
<evidence type="ECO:0000313" key="2">
    <source>
        <dbReference type="EMBL" id="WBW71575.1"/>
    </source>
</evidence>
<organism evidence="2 3">
    <name type="scientific">Schizosaccharomyces osmophilus</name>
    <dbReference type="NCBI Taxonomy" id="2545709"/>
    <lineage>
        <taxon>Eukaryota</taxon>
        <taxon>Fungi</taxon>
        <taxon>Dikarya</taxon>
        <taxon>Ascomycota</taxon>
        <taxon>Taphrinomycotina</taxon>
        <taxon>Schizosaccharomycetes</taxon>
        <taxon>Schizosaccharomycetales</taxon>
        <taxon>Schizosaccharomycetaceae</taxon>
        <taxon>Schizosaccharomyces</taxon>
    </lineage>
</organism>